<evidence type="ECO:0000313" key="3">
    <source>
        <dbReference type="EMBL" id="PTL56292.1"/>
    </source>
</evidence>
<dbReference type="InterPro" id="IPR052336">
    <property type="entry name" value="MlaD_Phospholipid_Transporter"/>
</dbReference>
<protein>
    <recommendedName>
        <fullName evidence="2">Mce/MlaD domain-containing protein</fullName>
    </recommendedName>
</protein>
<dbReference type="PANTHER" id="PTHR33371">
    <property type="entry name" value="INTERMEMBRANE PHOSPHOLIPID TRANSPORT SYSTEM BINDING PROTEIN MLAD-RELATED"/>
    <property type="match status" value="1"/>
</dbReference>
<evidence type="ECO:0000313" key="4">
    <source>
        <dbReference type="Proteomes" id="UP000240739"/>
    </source>
</evidence>
<organism evidence="3 4">
    <name type="scientific">Paraconexibacter algicola</name>
    <dbReference type="NCBI Taxonomy" id="2133960"/>
    <lineage>
        <taxon>Bacteria</taxon>
        <taxon>Bacillati</taxon>
        <taxon>Actinomycetota</taxon>
        <taxon>Thermoleophilia</taxon>
        <taxon>Solirubrobacterales</taxon>
        <taxon>Paraconexibacteraceae</taxon>
        <taxon>Paraconexibacter</taxon>
    </lineage>
</organism>
<keyword evidence="1" id="KW-0472">Membrane</keyword>
<dbReference type="EMBL" id="PYYB01000002">
    <property type="protein sequence ID" value="PTL56292.1"/>
    <property type="molecule type" value="Genomic_DNA"/>
</dbReference>
<dbReference type="OrthoDB" id="9774928at2"/>
<evidence type="ECO:0000259" key="2">
    <source>
        <dbReference type="Pfam" id="PF02470"/>
    </source>
</evidence>
<keyword evidence="1" id="KW-0812">Transmembrane</keyword>
<keyword evidence="4" id="KW-1185">Reference proteome</keyword>
<feature type="domain" description="Mce/MlaD" evidence="2">
    <location>
        <begin position="64"/>
        <end position="143"/>
    </location>
</feature>
<dbReference type="PANTHER" id="PTHR33371:SF4">
    <property type="entry name" value="INTERMEMBRANE PHOSPHOLIPID TRANSPORT SYSTEM BINDING PROTEIN MLAD"/>
    <property type="match status" value="1"/>
</dbReference>
<evidence type="ECO:0000256" key="1">
    <source>
        <dbReference type="SAM" id="Phobius"/>
    </source>
</evidence>
<dbReference type="Pfam" id="PF02470">
    <property type="entry name" value="MlaD"/>
    <property type="match status" value="1"/>
</dbReference>
<dbReference type="RefSeq" id="WP_107570011.1">
    <property type="nucleotide sequence ID" value="NZ_PYYB01000002.1"/>
</dbReference>
<feature type="transmembrane region" description="Helical" evidence="1">
    <location>
        <begin position="34"/>
        <end position="52"/>
    </location>
</feature>
<dbReference type="AlphaFoldDB" id="A0A2T4UEZ8"/>
<gene>
    <name evidence="3" type="ORF">C7Y72_15050</name>
</gene>
<sequence length="478" mass="51094">MSRSRGSLPVRLARGAWSFIDPQLKAGRIPLTRTMFLMLVAAACVFVGYTLVKKNVQLPFTDEPYYVEMVMPDARGLLPSKEPAVGVAGVAVGKVVKATVENGQARLRLRLEPQLKGKIFRNASAFVRPTSILQTLIVNISPGDPRTGALPDDQVIPASRTGGFVAIDDLTGILDPGTQAQVQVVLNQAADALGGREKEIRRIFTKLGRLTDGVTPLAQALAERRRLLSSLTVNLEKLTRTTGDRGRQLAAAVDLGSRTLAVTQRRAPELEQTTRELAPTLRQTQATLASTRRLAGSLVPALDALNPVTGKLAPTADKLRALTPELDRFLASGKRVIDVGATPVGQLAEGLRGQEARVRRDQIPALQELGRLSQLLFDYRNGIVQTAVNLSGAVSTVRNAGPAANVKIVKLELPAGGLGLTAAQARQRVGSSTRLGVMLAKMLEYSCRDGSRSACGLRFQLPGLPRTAQLKPRTGTGG</sequence>
<accession>A0A2T4UEZ8</accession>
<comment type="caution">
    <text evidence="3">The sequence shown here is derived from an EMBL/GenBank/DDBJ whole genome shotgun (WGS) entry which is preliminary data.</text>
</comment>
<dbReference type="Proteomes" id="UP000240739">
    <property type="component" value="Unassembled WGS sequence"/>
</dbReference>
<name>A0A2T4UEZ8_9ACTN</name>
<proteinExistence type="predicted"/>
<dbReference type="InterPro" id="IPR003399">
    <property type="entry name" value="Mce/MlaD"/>
</dbReference>
<reference evidence="3 4" key="1">
    <citation type="submission" date="2018-03" db="EMBL/GenBank/DDBJ databases">
        <title>Aquarubrobacter algicola gen. nov., sp. nov., a novel actinobacterium isolated from shallow eutrophic lake during the end of cyanobacterial harmful algal blooms.</title>
        <authorList>
            <person name="Chun S.J."/>
        </authorList>
    </citation>
    <scope>NUCLEOTIDE SEQUENCE [LARGE SCALE GENOMIC DNA]</scope>
    <source>
        <strain evidence="3 4">Seoho-28</strain>
    </source>
</reference>
<keyword evidence="1" id="KW-1133">Transmembrane helix</keyword>